<dbReference type="PANTHER" id="PTHR43734">
    <property type="entry name" value="PHYTOENE DESATURASE"/>
    <property type="match status" value="1"/>
</dbReference>
<dbReference type="Proteomes" id="UP001084197">
    <property type="component" value="Unassembled WGS sequence"/>
</dbReference>
<keyword evidence="3 10" id="KW-0560">Oxidoreductase</keyword>
<comment type="catalytic activity">
    <reaction evidence="9">
        <text>all-trans-4,4'-diaponeurosporene + 2 AH2 + 2 O2 = 4,4'-diaponeurosporenal + 2 A + 3 H2O</text>
        <dbReference type="Rhea" id="RHEA:56104"/>
        <dbReference type="ChEBI" id="CHEBI:13193"/>
        <dbReference type="ChEBI" id="CHEBI:15377"/>
        <dbReference type="ChEBI" id="CHEBI:15379"/>
        <dbReference type="ChEBI" id="CHEBI:17499"/>
        <dbReference type="ChEBI" id="CHEBI:62743"/>
        <dbReference type="ChEBI" id="CHEBI:79065"/>
    </reaction>
</comment>
<dbReference type="Gene3D" id="3.50.50.60">
    <property type="entry name" value="FAD/NAD(P)-binding domain"/>
    <property type="match status" value="2"/>
</dbReference>
<name>A0A9J6R8D5_9BACI</name>
<feature type="domain" description="Amine oxidase" evidence="11">
    <location>
        <begin position="11"/>
        <end position="485"/>
    </location>
</feature>
<evidence type="ECO:0000256" key="1">
    <source>
        <dbReference type="ARBA" id="ARBA00001974"/>
    </source>
</evidence>
<comment type="pathway">
    <text evidence="4">Carotenoid biosynthesis; staphyloxanthin biosynthesis; staphyloxanthin from farnesyl diphosphate: step 3/5.</text>
</comment>
<dbReference type="Pfam" id="PF01593">
    <property type="entry name" value="Amino_oxidase"/>
    <property type="match status" value="1"/>
</dbReference>
<reference evidence="12" key="1">
    <citation type="submission" date="2022-11" db="EMBL/GenBank/DDBJ databases">
        <title>WGS of Natronobacillus azotifigens 24KS-1, an anaerobic diazotrophic haloalkaliphile from soda-rich habitats.</title>
        <authorList>
            <person name="Sorokin D.Y."/>
            <person name="Merkel A.Y."/>
        </authorList>
    </citation>
    <scope>NUCLEOTIDE SEQUENCE</scope>
    <source>
        <strain evidence="12">24KS-1</strain>
    </source>
</reference>
<dbReference type="SUPFAM" id="SSF51905">
    <property type="entry name" value="FAD/NAD(P)-binding domain"/>
    <property type="match status" value="1"/>
</dbReference>
<sequence>MKDIVIVGGGLGGLSAAIRLQHAGYHVRVLEKEATIGGKLQSVTMGDYQFDLGPSTFTLKHVFEDVFTSVGKDPNDYLTFYPIEEGTRNFFPNGQMIDFSTDVQRVQSQIRTYSENDADHYPLFLEEAKRLYRISERQFFSQLMYRTKTKLSPSLLRDFIKIKPFTSLNTLVERYFEHPNTCMLLNRYATYVGSSPYQAPMIFAMMAHLEGGQGIWGVKNGSYQIVRAFEQLARELGVIFHMNHEVREVVQKGKQLIAVHANGKRFEADQVIFNADALTVYNRLLKRHPLNKKLKKKEVSLSGFTLLLGIKKTYPELRHHNVFFPREYTQEFKAIFDEKIVPEEPTIYICQSSVSEPSRAKKEGGNLFILINAPYLSSNVTWNDETKETIKNRVIDQLESHGLTDLSSRIEEEYIMTPEDIHDRTGAFKGSIYGMSSNHLNQAFFRIENKDPVLSNVYFVGGSTHPGGGTPMVTLSGQLVAKDIMDQYGSMKRDI</sequence>
<evidence type="ECO:0000256" key="7">
    <source>
        <dbReference type="ARBA" id="ARBA00041900"/>
    </source>
</evidence>
<evidence type="ECO:0000256" key="8">
    <source>
        <dbReference type="ARBA" id="ARBA00042619"/>
    </source>
</evidence>
<evidence type="ECO:0000256" key="9">
    <source>
        <dbReference type="ARBA" id="ARBA00048532"/>
    </source>
</evidence>
<protein>
    <recommendedName>
        <fullName evidence="6">4,4'-diaponeurosporene oxygenase</fullName>
    </recommendedName>
    <alternativeName>
        <fullName evidence="7">4,4'-diaponeurosporene oxidase</fullName>
    </alternativeName>
    <alternativeName>
        <fullName evidence="8">Carotenoid oxidase</fullName>
    </alternativeName>
</protein>
<accession>A0A9J6R8D5</accession>
<dbReference type="PANTHER" id="PTHR43734:SF7">
    <property type="entry name" value="4,4'-DIAPONEUROSPORENE OXYGENASE"/>
    <property type="match status" value="1"/>
</dbReference>
<keyword evidence="2 10" id="KW-0125">Carotenoid biosynthesis</keyword>
<evidence type="ECO:0000259" key="11">
    <source>
        <dbReference type="Pfam" id="PF01593"/>
    </source>
</evidence>
<keyword evidence="13" id="KW-1185">Reference proteome</keyword>
<evidence type="ECO:0000256" key="5">
    <source>
        <dbReference type="ARBA" id="ARBA00038194"/>
    </source>
</evidence>
<evidence type="ECO:0000256" key="6">
    <source>
        <dbReference type="ARBA" id="ARBA00039159"/>
    </source>
</evidence>
<evidence type="ECO:0000256" key="4">
    <source>
        <dbReference type="ARBA" id="ARBA00037901"/>
    </source>
</evidence>
<evidence type="ECO:0000313" key="12">
    <source>
        <dbReference type="EMBL" id="MCZ0701922.1"/>
    </source>
</evidence>
<comment type="similarity">
    <text evidence="5">Belongs to the carotenoid/retinoid oxidoreductase family. CrtP subfamily.</text>
</comment>
<comment type="caution">
    <text evidence="12">The sequence shown here is derived from an EMBL/GenBank/DDBJ whole genome shotgun (WGS) entry which is preliminary data.</text>
</comment>
<organism evidence="12 13">
    <name type="scientific">Natronobacillus azotifigens</name>
    <dbReference type="NCBI Taxonomy" id="472978"/>
    <lineage>
        <taxon>Bacteria</taxon>
        <taxon>Bacillati</taxon>
        <taxon>Bacillota</taxon>
        <taxon>Bacilli</taxon>
        <taxon>Bacillales</taxon>
        <taxon>Bacillaceae</taxon>
        <taxon>Natronobacillus</taxon>
    </lineage>
</organism>
<proteinExistence type="inferred from homology"/>
<evidence type="ECO:0000256" key="10">
    <source>
        <dbReference type="RuleBase" id="RU362075"/>
    </source>
</evidence>
<evidence type="ECO:0000256" key="2">
    <source>
        <dbReference type="ARBA" id="ARBA00022746"/>
    </source>
</evidence>
<dbReference type="NCBIfam" id="TIGR02734">
    <property type="entry name" value="crtI_fam"/>
    <property type="match status" value="1"/>
</dbReference>
<dbReference type="InterPro" id="IPR036188">
    <property type="entry name" value="FAD/NAD-bd_sf"/>
</dbReference>
<dbReference type="GO" id="GO:0016491">
    <property type="term" value="F:oxidoreductase activity"/>
    <property type="evidence" value="ECO:0007669"/>
    <property type="project" value="UniProtKB-KW"/>
</dbReference>
<gene>
    <name evidence="12" type="primary">crtI</name>
    <name evidence="12" type="ORF">OWO01_01685</name>
</gene>
<dbReference type="RefSeq" id="WP_268778690.1">
    <property type="nucleotide sequence ID" value="NZ_JAPRAT010000002.1"/>
</dbReference>
<evidence type="ECO:0000313" key="13">
    <source>
        <dbReference type="Proteomes" id="UP001084197"/>
    </source>
</evidence>
<dbReference type="InterPro" id="IPR014105">
    <property type="entry name" value="Carotenoid/retinoid_OxRdtase"/>
</dbReference>
<comment type="cofactor">
    <cofactor evidence="1">
        <name>FAD</name>
        <dbReference type="ChEBI" id="CHEBI:57692"/>
    </cofactor>
</comment>
<dbReference type="GO" id="GO:0016117">
    <property type="term" value="P:carotenoid biosynthetic process"/>
    <property type="evidence" value="ECO:0007669"/>
    <property type="project" value="UniProtKB-KW"/>
</dbReference>
<evidence type="ECO:0000256" key="3">
    <source>
        <dbReference type="ARBA" id="ARBA00023002"/>
    </source>
</evidence>
<dbReference type="EMBL" id="JAPRAT010000002">
    <property type="protein sequence ID" value="MCZ0701922.1"/>
    <property type="molecule type" value="Genomic_DNA"/>
</dbReference>
<dbReference type="InterPro" id="IPR002937">
    <property type="entry name" value="Amino_oxidase"/>
</dbReference>
<dbReference type="AlphaFoldDB" id="A0A9J6R8D5"/>